<evidence type="ECO:0000259" key="5">
    <source>
        <dbReference type="PROSITE" id="PS50004"/>
    </source>
</evidence>
<evidence type="ECO:0000313" key="8">
    <source>
        <dbReference type="Proteomes" id="UP000095284"/>
    </source>
</evidence>
<evidence type="ECO:0000313" key="10">
    <source>
        <dbReference type="WBParaSite" id="BXY_1084100.1"/>
    </source>
</evidence>
<evidence type="ECO:0000256" key="1">
    <source>
        <dbReference type="ARBA" id="ARBA00022448"/>
    </source>
</evidence>
<keyword evidence="3" id="KW-0175">Coiled coil</keyword>
<feature type="region of interest" description="Disordered" evidence="4">
    <location>
        <begin position="15"/>
        <end position="44"/>
    </location>
</feature>
<dbReference type="OrthoDB" id="8956628at2759"/>
<dbReference type="SUPFAM" id="SSF144270">
    <property type="entry name" value="Eferin C-derminal domain-like"/>
    <property type="match status" value="1"/>
</dbReference>
<feature type="coiled-coil region" evidence="3">
    <location>
        <begin position="422"/>
        <end position="449"/>
    </location>
</feature>
<dbReference type="Gene3D" id="1.20.5.2440">
    <property type="match status" value="1"/>
</dbReference>
<dbReference type="InterPro" id="IPR037245">
    <property type="entry name" value="FIP-RBD_C_sf"/>
</dbReference>
<proteinExistence type="predicted"/>
<dbReference type="InterPro" id="IPR035892">
    <property type="entry name" value="C2_domain_sf"/>
</dbReference>
<dbReference type="Pfam" id="PF09457">
    <property type="entry name" value="RBD-FIP"/>
    <property type="match status" value="1"/>
</dbReference>
<dbReference type="EMBL" id="CAJFCV020000002">
    <property type="protein sequence ID" value="CAG9093514.1"/>
    <property type="molecule type" value="Genomic_DNA"/>
</dbReference>
<evidence type="ECO:0000256" key="4">
    <source>
        <dbReference type="SAM" id="MobiDB-lite"/>
    </source>
</evidence>
<name>A0A1I7SCT7_BURXY</name>
<evidence type="ECO:0000313" key="7">
    <source>
        <dbReference type="EMBL" id="CAD5213854.1"/>
    </source>
</evidence>
<sequence>MNVVQSQVFESLKARLEQNRRNPNVPALEERSQGGSDPAVAQSNRRDKRFLKKLKFSSVKVFIATKLSKAFKNTFKPAIKARQAAGMSSQYNTLIVHIIRVRDVPTKNGRALDSYCSLNLIGHSKFRAKVDTNTTRLENGVCDWNEHLEFNVNETFSELLINIKYKAKLGNAETLATKSFRLADMPKTQSAKWYDLHKKGKEDMLRGQILMSYEFSNQFNTSISQFSLNEIEKENKMDKFKRHIPFRNKKKAQLDRASMASYAISRRSSICSNSSAIAFSPIASPHPQQELQFESPQSTPSDPHPAFADVPLNRDVSARSSAMLSAFPNPKEDTISQYSMNIAEENANPDSGKKNFATKLRQKADKLLNRNHNRQSVLSVDDNLDEANSKRHSRAQSIASSSGFASNGGPGILDDLSDNTSKEHLLNVIRHLRKELQLKENRIRDLEEYTGGLLSRIMESNPDLLQVPPIK</sequence>
<protein>
    <submittedName>
        <fullName evidence="7">(pine wood nematode) hypothetical protein</fullName>
    </submittedName>
</protein>
<feature type="region of interest" description="Disordered" evidence="4">
    <location>
        <begin position="286"/>
        <end position="310"/>
    </location>
</feature>
<dbReference type="SMR" id="A0A1I7SCT7"/>
<evidence type="ECO:0000256" key="3">
    <source>
        <dbReference type="SAM" id="Coils"/>
    </source>
</evidence>
<evidence type="ECO:0000313" key="9">
    <source>
        <dbReference type="Proteomes" id="UP000659654"/>
    </source>
</evidence>
<feature type="domain" description="FIP-RBD" evidence="6">
    <location>
        <begin position="406"/>
        <end position="468"/>
    </location>
</feature>
<dbReference type="SUPFAM" id="SSF49562">
    <property type="entry name" value="C2 domain (Calcium/lipid-binding domain, CaLB)"/>
    <property type="match status" value="1"/>
</dbReference>
<dbReference type="Proteomes" id="UP000659654">
    <property type="component" value="Unassembled WGS sequence"/>
</dbReference>
<evidence type="ECO:0000259" key="6">
    <source>
        <dbReference type="PROSITE" id="PS51511"/>
    </source>
</evidence>
<reference evidence="10" key="1">
    <citation type="submission" date="2016-11" db="UniProtKB">
        <authorList>
            <consortium name="WormBaseParasite"/>
        </authorList>
    </citation>
    <scope>IDENTIFICATION</scope>
</reference>
<reference evidence="7" key="2">
    <citation type="submission" date="2020-09" db="EMBL/GenBank/DDBJ databases">
        <authorList>
            <person name="Kikuchi T."/>
        </authorList>
    </citation>
    <scope>NUCLEOTIDE SEQUENCE</scope>
    <source>
        <strain evidence="7">Ka4C1</strain>
    </source>
</reference>
<keyword evidence="1" id="KW-0813">Transport</keyword>
<feature type="compositionally biased region" description="Polar residues" evidence="4">
    <location>
        <begin position="289"/>
        <end position="301"/>
    </location>
</feature>
<dbReference type="EMBL" id="CAJFDI010000002">
    <property type="protein sequence ID" value="CAD5213854.1"/>
    <property type="molecule type" value="Genomic_DNA"/>
</dbReference>
<keyword evidence="2" id="KW-0653">Protein transport</keyword>
<dbReference type="CDD" id="cd00030">
    <property type="entry name" value="C2"/>
    <property type="match status" value="1"/>
</dbReference>
<dbReference type="GO" id="GO:0015031">
    <property type="term" value="P:protein transport"/>
    <property type="evidence" value="ECO:0007669"/>
    <property type="project" value="UniProtKB-KW"/>
</dbReference>
<organism evidence="8 10">
    <name type="scientific">Bursaphelenchus xylophilus</name>
    <name type="common">Pinewood nematode worm</name>
    <name type="synonym">Aphelenchoides xylophilus</name>
    <dbReference type="NCBI Taxonomy" id="6326"/>
    <lineage>
        <taxon>Eukaryota</taxon>
        <taxon>Metazoa</taxon>
        <taxon>Ecdysozoa</taxon>
        <taxon>Nematoda</taxon>
        <taxon>Chromadorea</taxon>
        <taxon>Rhabditida</taxon>
        <taxon>Tylenchina</taxon>
        <taxon>Tylenchomorpha</taxon>
        <taxon>Aphelenchoidea</taxon>
        <taxon>Aphelenchoididae</taxon>
        <taxon>Bursaphelenchus</taxon>
    </lineage>
</organism>
<dbReference type="WBParaSite" id="BXY_1084100.1">
    <property type="protein sequence ID" value="BXY_1084100.1"/>
    <property type="gene ID" value="BXY_1084100"/>
</dbReference>
<evidence type="ECO:0000256" key="2">
    <source>
        <dbReference type="ARBA" id="ARBA00022927"/>
    </source>
</evidence>
<dbReference type="eggNOG" id="ENOG502SG4V">
    <property type="taxonomic scope" value="Eukaryota"/>
</dbReference>
<dbReference type="InterPro" id="IPR000008">
    <property type="entry name" value="C2_dom"/>
</dbReference>
<dbReference type="Proteomes" id="UP000095284">
    <property type="component" value="Unplaced"/>
</dbReference>
<keyword evidence="9" id="KW-1185">Reference proteome</keyword>
<dbReference type="PROSITE" id="PS51511">
    <property type="entry name" value="FIP_RBD"/>
    <property type="match status" value="1"/>
</dbReference>
<gene>
    <name evidence="7" type="ORF">BXYJ_LOCUS3238</name>
</gene>
<dbReference type="SMART" id="SM00239">
    <property type="entry name" value="C2"/>
    <property type="match status" value="1"/>
</dbReference>
<feature type="domain" description="C2" evidence="5">
    <location>
        <begin position="75"/>
        <end position="194"/>
    </location>
</feature>
<dbReference type="PROSITE" id="PS50004">
    <property type="entry name" value="C2"/>
    <property type="match status" value="1"/>
</dbReference>
<dbReference type="AlphaFoldDB" id="A0A1I7SCT7"/>
<dbReference type="Gene3D" id="2.60.40.150">
    <property type="entry name" value="C2 domain"/>
    <property type="match status" value="1"/>
</dbReference>
<dbReference type="Proteomes" id="UP000582659">
    <property type="component" value="Unassembled WGS sequence"/>
</dbReference>
<accession>A0A1I7SCT7</accession>
<dbReference type="InterPro" id="IPR019018">
    <property type="entry name" value="Rab-bd_FIP-RBD"/>
</dbReference>
<dbReference type="Pfam" id="PF00168">
    <property type="entry name" value="C2"/>
    <property type="match status" value="1"/>
</dbReference>